<evidence type="ECO:0000313" key="1">
    <source>
        <dbReference type="EMBL" id="QEK13758.1"/>
    </source>
</evidence>
<protein>
    <recommendedName>
        <fullName evidence="3">Loader and inhibitor of phage G40P</fullName>
    </recommendedName>
</protein>
<dbReference type="OrthoDB" id="1634442at2"/>
<dbReference type="RefSeq" id="WP_148810929.1">
    <property type="nucleotide sequence ID" value="NZ_CP042244.1"/>
</dbReference>
<keyword evidence="1" id="KW-0614">Plasmid</keyword>
<reference evidence="1 2" key="1">
    <citation type="submission" date="2019-07" db="EMBL/GenBank/DDBJ databases">
        <title>Complete genome of Crassaminicella thermophila SY095.</title>
        <authorList>
            <person name="Li X."/>
        </authorList>
    </citation>
    <scope>NUCLEOTIDE SEQUENCE [LARGE SCALE GENOMIC DNA]</scope>
    <source>
        <strain evidence="1 2">SY095</strain>
        <plasmid evidence="2">pct01</plasmid>
    </source>
</reference>
<evidence type="ECO:0000313" key="2">
    <source>
        <dbReference type="Proteomes" id="UP000324646"/>
    </source>
</evidence>
<proteinExistence type="predicted"/>
<name>A0A5C0SKU3_CRATE</name>
<sequence length="184" mass="21714">MDKKKFVEGIMALESVYDNFRILKDERSTMLWYKIFKEDDPKLFEMAIETYIATNEFKPTPAGIRKCMEKLATNYNLNGAEAWGKVMELIKKYGWYRADEALQEIKSDRPLYQAVQAMGFRELCVSENLMADRAHFLKMYEQYMKRESDKVMLPGRVQNDLKQLQQVDSVTKLLTEKFEMNKTS</sequence>
<accession>A0A5C0SKU3</accession>
<gene>
    <name evidence="1" type="ORF">FQB35_15645</name>
</gene>
<evidence type="ECO:0008006" key="3">
    <source>
        <dbReference type="Google" id="ProtNLM"/>
    </source>
</evidence>
<dbReference type="AlphaFoldDB" id="A0A5C0SKU3"/>
<dbReference type="Gene3D" id="1.10.8.200">
    <property type="entry name" value="Replisome organizer (g39p helicase loader/inhibitor protein)"/>
    <property type="match status" value="1"/>
</dbReference>
<geneLocation type="plasmid" evidence="2">
    <name>pct01</name>
</geneLocation>
<dbReference type="EMBL" id="CP042244">
    <property type="protein sequence ID" value="QEK13758.1"/>
    <property type="molecule type" value="Genomic_DNA"/>
</dbReference>
<organism evidence="1 2">
    <name type="scientific">Crassaminicella thermophila</name>
    <dbReference type="NCBI Taxonomy" id="2599308"/>
    <lineage>
        <taxon>Bacteria</taxon>
        <taxon>Bacillati</taxon>
        <taxon>Bacillota</taxon>
        <taxon>Clostridia</taxon>
        <taxon>Eubacteriales</taxon>
        <taxon>Clostridiaceae</taxon>
        <taxon>Crassaminicella</taxon>
    </lineage>
</organism>
<dbReference type="Proteomes" id="UP000324646">
    <property type="component" value="Plasmid pCT01"/>
</dbReference>
<keyword evidence="2" id="KW-1185">Reference proteome</keyword>
<dbReference type="KEGG" id="crs:FQB35_15645"/>